<dbReference type="Proteomes" id="UP000050761">
    <property type="component" value="Unassembled WGS sequence"/>
</dbReference>
<dbReference type="EMBL" id="UZAH01032823">
    <property type="protein sequence ID" value="VDP24039.1"/>
    <property type="molecule type" value="Genomic_DNA"/>
</dbReference>
<dbReference type="SUPFAM" id="SSF49899">
    <property type="entry name" value="Concanavalin A-like lectins/glucanases"/>
    <property type="match status" value="1"/>
</dbReference>
<dbReference type="Gene3D" id="2.60.120.200">
    <property type="match status" value="1"/>
</dbReference>
<reference evidence="1 2" key="1">
    <citation type="submission" date="2018-11" db="EMBL/GenBank/DDBJ databases">
        <authorList>
            <consortium name="Pathogen Informatics"/>
        </authorList>
    </citation>
    <scope>NUCLEOTIDE SEQUENCE [LARGE SCALE GENOMIC DNA]</scope>
</reference>
<organism evidence="2 3">
    <name type="scientific">Heligmosomoides polygyrus</name>
    <name type="common">Parasitic roundworm</name>
    <dbReference type="NCBI Taxonomy" id="6339"/>
    <lineage>
        <taxon>Eukaryota</taxon>
        <taxon>Metazoa</taxon>
        <taxon>Ecdysozoa</taxon>
        <taxon>Nematoda</taxon>
        <taxon>Chromadorea</taxon>
        <taxon>Rhabditida</taxon>
        <taxon>Rhabditina</taxon>
        <taxon>Rhabditomorpha</taxon>
        <taxon>Strongyloidea</taxon>
        <taxon>Heligmosomidae</taxon>
        <taxon>Heligmosomoides</taxon>
    </lineage>
</organism>
<dbReference type="AlphaFoldDB" id="A0A183GFQ4"/>
<evidence type="ECO:0000313" key="1">
    <source>
        <dbReference type="EMBL" id="VDP24039.1"/>
    </source>
</evidence>
<dbReference type="WBParaSite" id="HPBE_0002124401-mRNA-1">
    <property type="protein sequence ID" value="HPBE_0002124401-mRNA-1"/>
    <property type="gene ID" value="HPBE_0002124401"/>
</dbReference>
<evidence type="ECO:0000313" key="3">
    <source>
        <dbReference type="WBParaSite" id="HPBE_0002124401-mRNA-1"/>
    </source>
</evidence>
<sequence>MVVDRQSWVESTLMSIRGRLANPGMLYIGGYDGSLPFHLAALSGFHGCMKKVGRNSYSIKHVFLHQSHQRALVGNVT</sequence>
<proteinExistence type="predicted"/>
<name>A0A183GFQ4_HELPZ</name>
<protein>
    <submittedName>
        <fullName evidence="3">DUF2156 domain-containing protein</fullName>
    </submittedName>
</protein>
<accession>A0A183GFQ4</accession>
<evidence type="ECO:0000313" key="2">
    <source>
        <dbReference type="Proteomes" id="UP000050761"/>
    </source>
</evidence>
<dbReference type="OrthoDB" id="5772432at2759"/>
<gene>
    <name evidence="1" type="ORF">HPBE_LOCUS21243</name>
</gene>
<dbReference type="InterPro" id="IPR013320">
    <property type="entry name" value="ConA-like_dom_sf"/>
</dbReference>
<accession>A0A3P8FL59</accession>
<keyword evidence="2" id="KW-1185">Reference proteome</keyword>
<reference evidence="3" key="2">
    <citation type="submission" date="2019-09" db="UniProtKB">
        <authorList>
            <consortium name="WormBaseParasite"/>
        </authorList>
    </citation>
    <scope>IDENTIFICATION</scope>
</reference>